<keyword evidence="2" id="KW-0472">Membrane</keyword>
<reference evidence="3" key="1">
    <citation type="submission" date="2019-11" db="EMBL/GenBank/DDBJ databases">
        <authorList>
            <person name="Li J."/>
        </authorList>
    </citation>
    <scope>NUCLEOTIDE SEQUENCE</scope>
    <source>
        <strain evidence="3">B6B</strain>
    </source>
</reference>
<keyword evidence="2" id="KW-1133">Transmembrane helix</keyword>
<dbReference type="InterPro" id="IPR055338">
    <property type="entry name" value="YqfX-like"/>
</dbReference>
<dbReference type="OrthoDB" id="2943217at2"/>
<dbReference type="PANTHER" id="PTHR40040:SF1">
    <property type="entry name" value="MEMBRANE PROTEIN"/>
    <property type="match status" value="1"/>
</dbReference>
<evidence type="ECO:0000313" key="3">
    <source>
        <dbReference type="EMBL" id="MRH43106.1"/>
    </source>
</evidence>
<sequence>MDESYRNERNEEVEKAPNFGGEEPDVVSARQQGAENVPPIVEDEELYSLDEAYKEEFGQELTANEFNRPITSTEQETEMKSEVKTGFGWLAVILAVLSFFVMPIIFGAAGIIFGFVSRGRGADTLGNTAIIAGAISIVITLFVAPFV</sequence>
<dbReference type="EMBL" id="WJNG01000007">
    <property type="protein sequence ID" value="MRH43106.1"/>
    <property type="molecule type" value="Genomic_DNA"/>
</dbReference>
<feature type="compositionally biased region" description="Basic and acidic residues" evidence="1">
    <location>
        <begin position="1"/>
        <end position="15"/>
    </location>
</feature>
<organism evidence="3 4">
    <name type="scientific">Aquibacillus halophilus</name>
    <dbReference type="NCBI Taxonomy" id="930132"/>
    <lineage>
        <taxon>Bacteria</taxon>
        <taxon>Bacillati</taxon>
        <taxon>Bacillota</taxon>
        <taxon>Bacilli</taxon>
        <taxon>Bacillales</taxon>
        <taxon>Bacillaceae</taxon>
        <taxon>Aquibacillus</taxon>
    </lineage>
</organism>
<proteinExistence type="predicted"/>
<protein>
    <submittedName>
        <fullName evidence="3">DUF4190 domain-containing protein</fullName>
    </submittedName>
</protein>
<keyword evidence="4" id="KW-1185">Reference proteome</keyword>
<comment type="caution">
    <text evidence="3">The sequence shown here is derived from an EMBL/GenBank/DDBJ whole genome shotgun (WGS) entry which is preliminary data.</text>
</comment>
<keyword evidence="2" id="KW-0812">Transmembrane</keyword>
<feature type="region of interest" description="Disordered" evidence="1">
    <location>
        <begin position="1"/>
        <end position="37"/>
    </location>
</feature>
<feature type="transmembrane region" description="Helical" evidence="2">
    <location>
        <begin position="87"/>
        <end position="116"/>
    </location>
</feature>
<evidence type="ECO:0000256" key="2">
    <source>
        <dbReference type="SAM" id="Phobius"/>
    </source>
</evidence>
<dbReference type="Proteomes" id="UP000799092">
    <property type="component" value="Unassembled WGS sequence"/>
</dbReference>
<accession>A0A6A8DF03</accession>
<dbReference type="RefSeq" id="WP_153736732.1">
    <property type="nucleotide sequence ID" value="NZ_WJNG01000007.1"/>
</dbReference>
<feature type="transmembrane region" description="Helical" evidence="2">
    <location>
        <begin position="128"/>
        <end position="146"/>
    </location>
</feature>
<evidence type="ECO:0000256" key="1">
    <source>
        <dbReference type="SAM" id="MobiDB-lite"/>
    </source>
</evidence>
<dbReference type="PANTHER" id="PTHR40040">
    <property type="entry name" value="SMALL HYDROPHOBIC PROTEIN-RELATED"/>
    <property type="match status" value="1"/>
</dbReference>
<dbReference type="AlphaFoldDB" id="A0A6A8DF03"/>
<gene>
    <name evidence="3" type="ORF">GH741_10455</name>
</gene>
<name>A0A6A8DF03_9BACI</name>
<evidence type="ECO:0000313" key="4">
    <source>
        <dbReference type="Proteomes" id="UP000799092"/>
    </source>
</evidence>